<keyword evidence="3" id="KW-1185">Reference proteome</keyword>
<proteinExistence type="predicted"/>
<reference evidence="2 3" key="2">
    <citation type="submission" date="2017-02" db="EMBL/GenBank/DDBJ databases">
        <title>A genome survey and senescence transcriptome analysis in Lentinula edodes.</title>
        <authorList>
            <person name="Sakamoto Y."/>
            <person name="Nakade K."/>
            <person name="Sato S."/>
            <person name="Yoshida Y."/>
            <person name="Miyazaki K."/>
            <person name="Natsume S."/>
            <person name="Konno N."/>
        </authorList>
    </citation>
    <scope>NUCLEOTIDE SEQUENCE [LARGE SCALE GENOMIC DNA]</scope>
    <source>
        <strain evidence="2 3">NBRC 111202</strain>
    </source>
</reference>
<dbReference type="Proteomes" id="UP000188533">
    <property type="component" value="Unassembled WGS sequence"/>
</dbReference>
<organism evidence="2 3">
    <name type="scientific">Lentinula edodes</name>
    <name type="common">Shiitake mushroom</name>
    <name type="synonym">Lentinus edodes</name>
    <dbReference type="NCBI Taxonomy" id="5353"/>
    <lineage>
        <taxon>Eukaryota</taxon>
        <taxon>Fungi</taxon>
        <taxon>Dikarya</taxon>
        <taxon>Basidiomycota</taxon>
        <taxon>Agaricomycotina</taxon>
        <taxon>Agaricomycetes</taxon>
        <taxon>Agaricomycetidae</taxon>
        <taxon>Agaricales</taxon>
        <taxon>Marasmiineae</taxon>
        <taxon>Omphalotaceae</taxon>
        <taxon>Lentinula</taxon>
    </lineage>
</organism>
<dbReference type="EMBL" id="BDGU01000152">
    <property type="protein sequence ID" value="GAW03780.1"/>
    <property type="molecule type" value="Genomic_DNA"/>
</dbReference>
<accession>A0A1Q3E984</accession>
<sequence length="127" mass="13489">MPILGHRIFTPKHDAAAQAAILCHHALIMPSLTPKAEAAFLKHLASVDASKGPVTKEIIKDTAAQQDKINKTRKSLMLFTSVTITSEPQKAYVDKQASKKGGPSTSASSTSTSNVSRPLSPQSPITL</sequence>
<feature type="region of interest" description="Disordered" evidence="1">
    <location>
        <begin position="90"/>
        <end position="127"/>
    </location>
</feature>
<protein>
    <submittedName>
        <fullName evidence="2">Uncharacterized protein</fullName>
    </submittedName>
</protein>
<feature type="compositionally biased region" description="Polar residues" evidence="1">
    <location>
        <begin position="114"/>
        <end position="127"/>
    </location>
</feature>
<reference evidence="2 3" key="1">
    <citation type="submission" date="2016-08" db="EMBL/GenBank/DDBJ databases">
        <authorList>
            <consortium name="Lentinula edodes genome sequencing consortium"/>
            <person name="Sakamoto Y."/>
            <person name="Nakade K."/>
            <person name="Sato S."/>
            <person name="Yoshida Y."/>
            <person name="Miyazaki K."/>
            <person name="Natsume S."/>
            <person name="Konno N."/>
        </authorList>
    </citation>
    <scope>NUCLEOTIDE SEQUENCE [LARGE SCALE GENOMIC DNA]</scope>
    <source>
        <strain evidence="2 3">NBRC 111202</strain>
    </source>
</reference>
<dbReference type="AlphaFoldDB" id="A0A1Q3E984"/>
<comment type="caution">
    <text evidence="2">The sequence shown here is derived from an EMBL/GenBank/DDBJ whole genome shotgun (WGS) entry which is preliminary data.</text>
</comment>
<name>A0A1Q3E984_LENED</name>
<evidence type="ECO:0000313" key="3">
    <source>
        <dbReference type="Proteomes" id="UP000188533"/>
    </source>
</evidence>
<evidence type="ECO:0000256" key="1">
    <source>
        <dbReference type="SAM" id="MobiDB-lite"/>
    </source>
</evidence>
<gene>
    <name evidence="2" type="ORF">LENED_005528</name>
</gene>
<feature type="compositionally biased region" description="Low complexity" evidence="1">
    <location>
        <begin position="99"/>
        <end position="113"/>
    </location>
</feature>
<evidence type="ECO:0000313" key="2">
    <source>
        <dbReference type="EMBL" id="GAW03780.1"/>
    </source>
</evidence>